<dbReference type="AlphaFoldDB" id="A0A1N6XTZ9"/>
<feature type="domain" description="Ribosome recycling factor" evidence="7">
    <location>
        <begin position="20"/>
        <end position="183"/>
    </location>
</feature>
<evidence type="ECO:0000256" key="5">
    <source>
        <dbReference type="ARBA" id="ARBA00025050"/>
    </source>
</evidence>
<sequence>MIAELKKSTEQRMHKSIEVLKADLAKVRTGRAHTGLLDHVMVEYYGSPVPINQVANITLVDARTIGVQAWEKPMLAKIEKAIRDSDLGLNPANMGEMLRVPMPALTEERRRDLTKVVRHEGENAKVAVRNLRRDANQQLKDAVKDKTISEDEERRAQDDIQKLTDKNIAEIDKLLAQKEQELMQI</sequence>
<dbReference type="OrthoDB" id="9804006at2"/>
<dbReference type="SUPFAM" id="SSF55194">
    <property type="entry name" value="Ribosome recycling factor, RRF"/>
    <property type="match status" value="1"/>
</dbReference>
<evidence type="ECO:0000256" key="1">
    <source>
        <dbReference type="ARBA" id="ARBA00004496"/>
    </source>
</evidence>
<dbReference type="EMBL" id="FTMD01000009">
    <property type="protein sequence ID" value="SIR05807.1"/>
    <property type="molecule type" value="Genomic_DNA"/>
</dbReference>
<dbReference type="InterPro" id="IPR023584">
    <property type="entry name" value="Ribosome_recyc_fac_dom"/>
</dbReference>
<dbReference type="InterPro" id="IPR002661">
    <property type="entry name" value="Ribosome_recyc_fac"/>
</dbReference>
<protein>
    <recommendedName>
        <fullName evidence="6">Ribosome-recycling factor</fullName>
        <shortName evidence="6">RRF</shortName>
    </recommendedName>
    <alternativeName>
        <fullName evidence="6">Ribosome-releasing factor</fullName>
    </alternativeName>
</protein>
<dbReference type="CDD" id="cd00520">
    <property type="entry name" value="RRF"/>
    <property type="match status" value="1"/>
</dbReference>
<evidence type="ECO:0000256" key="2">
    <source>
        <dbReference type="ARBA" id="ARBA00005912"/>
    </source>
</evidence>
<name>A0A1N6XTZ9_9RHOO</name>
<dbReference type="Gene3D" id="3.30.1360.40">
    <property type="match status" value="1"/>
</dbReference>
<dbReference type="FunFam" id="3.30.1360.40:FF:000001">
    <property type="entry name" value="Ribosome-recycling factor"/>
    <property type="match status" value="1"/>
</dbReference>
<dbReference type="RefSeq" id="WP_076602848.1">
    <property type="nucleotide sequence ID" value="NZ_FTMD01000009.1"/>
</dbReference>
<dbReference type="GO" id="GO:0043023">
    <property type="term" value="F:ribosomal large subunit binding"/>
    <property type="evidence" value="ECO:0007669"/>
    <property type="project" value="TreeGrafter"/>
</dbReference>
<reference evidence="9" key="1">
    <citation type="submission" date="2017-01" db="EMBL/GenBank/DDBJ databases">
        <authorList>
            <person name="Varghese N."/>
            <person name="Submissions S."/>
        </authorList>
    </citation>
    <scope>NUCLEOTIDE SEQUENCE [LARGE SCALE GENOMIC DNA]</scope>
    <source>
        <strain evidence="9">ATCC 51758</strain>
    </source>
</reference>
<keyword evidence="3 6" id="KW-0963">Cytoplasm</keyword>
<comment type="similarity">
    <text evidence="2 6">Belongs to the RRF family.</text>
</comment>
<proteinExistence type="inferred from homology"/>
<dbReference type="STRING" id="34027.SAMN05421829_109121"/>
<dbReference type="Gene3D" id="1.10.132.20">
    <property type="entry name" value="Ribosome-recycling factor"/>
    <property type="match status" value="1"/>
</dbReference>
<comment type="subcellular location">
    <subcellularLocation>
        <location evidence="1 6">Cytoplasm</location>
    </subcellularLocation>
</comment>
<dbReference type="Proteomes" id="UP000186819">
    <property type="component" value="Unassembled WGS sequence"/>
</dbReference>
<dbReference type="InterPro" id="IPR036191">
    <property type="entry name" value="RRF_sf"/>
</dbReference>
<dbReference type="GO" id="GO:0005829">
    <property type="term" value="C:cytosol"/>
    <property type="evidence" value="ECO:0007669"/>
    <property type="project" value="GOC"/>
</dbReference>
<comment type="function">
    <text evidence="5 6">Responsible for the release of ribosomes from messenger RNA at the termination of protein biosynthesis. May increase the efficiency of translation by recycling ribosomes from one round of translation to another.</text>
</comment>
<evidence type="ECO:0000259" key="7">
    <source>
        <dbReference type="Pfam" id="PF01765"/>
    </source>
</evidence>
<evidence type="ECO:0000256" key="6">
    <source>
        <dbReference type="HAMAP-Rule" id="MF_00040"/>
    </source>
</evidence>
<keyword evidence="4 6" id="KW-0648">Protein biosynthesis</keyword>
<dbReference type="PANTHER" id="PTHR20982:SF3">
    <property type="entry name" value="MITOCHONDRIAL RIBOSOME RECYCLING FACTOR PSEUDO 1"/>
    <property type="match status" value="1"/>
</dbReference>
<keyword evidence="9" id="KW-1185">Reference proteome</keyword>
<organism evidence="8 9">
    <name type="scientific">Aromatoleum tolulyticum</name>
    <dbReference type="NCBI Taxonomy" id="34027"/>
    <lineage>
        <taxon>Bacteria</taxon>
        <taxon>Pseudomonadati</taxon>
        <taxon>Pseudomonadota</taxon>
        <taxon>Betaproteobacteria</taxon>
        <taxon>Rhodocyclales</taxon>
        <taxon>Rhodocyclaceae</taxon>
        <taxon>Aromatoleum</taxon>
    </lineage>
</organism>
<dbReference type="HAMAP" id="MF_00040">
    <property type="entry name" value="RRF"/>
    <property type="match status" value="1"/>
</dbReference>
<evidence type="ECO:0000313" key="8">
    <source>
        <dbReference type="EMBL" id="SIR05807.1"/>
    </source>
</evidence>
<evidence type="ECO:0000256" key="4">
    <source>
        <dbReference type="ARBA" id="ARBA00022917"/>
    </source>
</evidence>
<dbReference type="PANTHER" id="PTHR20982">
    <property type="entry name" value="RIBOSOME RECYCLING FACTOR"/>
    <property type="match status" value="1"/>
</dbReference>
<dbReference type="Pfam" id="PF01765">
    <property type="entry name" value="RRF"/>
    <property type="match status" value="1"/>
</dbReference>
<gene>
    <name evidence="6" type="primary">frr</name>
    <name evidence="8" type="ORF">SAMN05421829_109121</name>
</gene>
<accession>A0A1N6XTZ9</accession>
<evidence type="ECO:0000256" key="3">
    <source>
        <dbReference type="ARBA" id="ARBA00022490"/>
    </source>
</evidence>
<dbReference type="GO" id="GO:0002184">
    <property type="term" value="P:cytoplasmic translational termination"/>
    <property type="evidence" value="ECO:0007669"/>
    <property type="project" value="TreeGrafter"/>
</dbReference>
<evidence type="ECO:0000313" key="9">
    <source>
        <dbReference type="Proteomes" id="UP000186819"/>
    </source>
</evidence>
<dbReference type="NCBIfam" id="TIGR00496">
    <property type="entry name" value="frr"/>
    <property type="match status" value="1"/>
</dbReference>
<dbReference type="FunFam" id="1.10.132.20:FF:000001">
    <property type="entry name" value="Ribosome-recycling factor"/>
    <property type="match status" value="1"/>
</dbReference>